<dbReference type="Proteomes" id="UP000442105">
    <property type="component" value="Unassembled WGS sequence"/>
</dbReference>
<dbReference type="AlphaFoldDB" id="A0AA90UIL0"/>
<comment type="caution">
    <text evidence="1">The sequence shown here is derived from an EMBL/GenBank/DDBJ whole genome shotgun (WGS) entry which is preliminary data.</text>
</comment>
<keyword evidence="1" id="KW-0675">Receptor</keyword>
<reference evidence="2" key="1">
    <citation type="submission" date="2019-09" db="EMBL/GenBank/DDBJ databases">
        <title>Distinct polysaccharide growth profiles of human intestinal Prevotella copri isolates.</title>
        <authorList>
            <person name="Fehlner-Peach H."/>
            <person name="Magnabosco C."/>
            <person name="Raghavan V."/>
            <person name="Scher J.U."/>
            <person name="Tett A."/>
            <person name="Cox L.M."/>
            <person name="Gottsegen C."/>
            <person name="Watters A."/>
            <person name="Wiltshire- Gordon J.D."/>
            <person name="Segata N."/>
            <person name="Bonneau R."/>
            <person name="Littman D.R."/>
        </authorList>
    </citation>
    <scope>NUCLEOTIDE SEQUENCE [LARGE SCALE GENOMIC DNA]</scope>
    <source>
        <strain evidence="2">iAQ1179</strain>
    </source>
</reference>
<protein>
    <submittedName>
        <fullName evidence="1">TonB-dependent receptor</fullName>
    </submittedName>
</protein>
<sequence>MKKTIIGFIAIFLLFCIPMAMQSKRNTPILLDDDNTATGIHGYVEDSLTHNRLANVSITLLHNGKPLKFTRTKEDGTFVLPITEKQANDKLQATFMGYKKTKVSVSSGKETIISMASTAFVLKEVQVKGSRITGRDTISFDLTRFANERDNSLKDVLKKLPGVDIEKNGRINYNGKPINRFTVEGLDLTGGKYNQLEENIKAKDVKKAEVIEHDQPIKALQNKTFTDNVAMNIALKDSARDKLMPTLKPYMLVGHPSHVGGSINIMQIGKKKQMMYDAEYDRTGKNLGYSLNQLASYSNRLAPASLPSWVSVPSLDAPIDEERLRFNTSQKYSINHIKKNKDDAETRIEANYLRTVTRQERENMSIYDLGGEAPTVTTEHNHKTMISDAFNLQWENKVNKAEHYGNESISLSAAQSDGLSNINDTLTQRVRIPKLDLSASIYRLFVFKKSQLSWRSTADYHHGVADLYVNDERNRIRTNLWHTAHALQWMRNRFHWTQEYRMSIDLNNIYAKYQKRSDEIGKNNGFTENSHDEIGKNSLNITGKFTPYWQYKTETFRMSFSPDFIWERFTYPQKTLLTISPYLYLYKKLDFRRELTIYTGYSTGTGNATNYAMKQYRQSYRSWYTSSDIIPITRSLYGKLSYDYKRPIKEIFFSASVNASKNWMNTASDLRIEDGKYYTSLYKQDSKSNNLGASLYISKGFYDLHLKTRLEGSYNYSKGEQYSSGKAISYTADNYTVKPSIDFSPSWCAFSYEGEFSFYNSKRQKMAKSSLFNWRQSVSATATISHVDLSFSLVHYHNELQEGNHLNTLLGDASAVWRMKKLRLSAELRNLFNKKNYMETIYSGISTLTDSYHLRPRELMISAQYSF</sequence>
<dbReference type="RefSeq" id="WP_153129485.1">
    <property type="nucleotide sequence ID" value="NZ_VZCW01000384.1"/>
</dbReference>
<evidence type="ECO:0000313" key="1">
    <source>
        <dbReference type="EMBL" id="MQN14126.1"/>
    </source>
</evidence>
<dbReference type="InterPro" id="IPR008969">
    <property type="entry name" value="CarboxyPept-like_regulatory"/>
</dbReference>
<name>A0AA90UIL0_9BACT</name>
<dbReference type="Gene3D" id="2.60.40.1120">
    <property type="entry name" value="Carboxypeptidase-like, regulatory domain"/>
    <property type="match status" value="1"/>
</dbReference>
<proteinExistence type="predicted"/>
<organism evidence="1 2">
    <name type="scientific">Segatella copri</name>
    <dbReference type="NCBI Taxonomy" id="165179"/>
    <lineage>
        <taxon>Bacteria</taxon>
        <taxon>Pseudomonadati</taxon>
        <taxon>Bacteroidota</taxon>
        <taxon>Bacteroidia</taxon>
        <taxon>Bacteroidales</taxon>
        <taxon>Prevotellaceae</taxon>
        <taxon>Segatella</taxon>
    </lineage>
</organism>
<dbReference type="SUPFAM" id="SSF56935">
    <property type="entry name" value="Porins"/>
    <property type="match status" value="1"/>
</dbReference>
<dbReference type="EMBL" id="VZCW01000384">
    <property type="protein sequence ID" value="MQN14126.1"/>
    <property type="molecule type" value="Genomic_DNA"/>
</dbReference>
<evidence type="ECO:0000313" key="2">
    <source>
        <dbReference type="Proteomes" id="UP000442105"/>
    </source>
</evidence>
<dbReference type="SUPFAM" id="SSF49464">
    <property type="entry name" value="Carboxypeptidase regulatory domain-like"/>
    <property type="match status" value="1"/>
</dbReference>
<accession>A0AA90UIL0</accession>
<gene>
    <name evidence="1" type="ORF">F7D95_15305</name>
</gene>